<gene>
    <name evidence="1" type="ORF">FHS32_006915</name>
</gene>
<dbReference type="Proteomes" id="UP000568022">
    <property type="component" value="Unassembled WGS sequence"/>
</dbReference>
<proteinExistence type="predicted"/>
<organism evidence="1 2">
    <name type="scientific">Streptomyces griseoloalbus</name>
    <dbReference type="NCBI Taxonomy" id="67303"/>
    <lineage>
        <taxon>Bacteria</taxon>
        <taxon>Bacillati</taxon>
        <taxon>Actinomycetota</taxon>
        <taxon>Actinomycetes</taxon>
        <taxon>Kitasatosporales</taxon>
        <taxon>Streptomycetaceae</taxon>
        <taxon>Streptomyces</taxon>
    </lineage>
</organism>
<evidence type="ECO:0000313" key="1">
    <source>
        <dbReference type="EMBL" id="MBB5130119.1"/>
    </source>
</evidence>
<accession>A0A7W8BUY0</accession>
<dbReference type="EMBL" id="JACHJE010000027">
    <property type="protein sequence ID" value="MBB5130119.1"/>
    <property type="molecule type" value="Genomic_DNA"/>
</dbReference>
<reference evidence="1 2" key="1">
    <citation type="submission" date="2020-08" db="EMBL/GenBank/DDBJ databases">
        <title>Genomic Encyclopedia of Type Strains, Phase III (KMG-III): the genomes of soil and plant-associated and newly described type strains.</title>
        <authorList>
            <person name="Whitman W."/>
        </authorList>
    </citation>
    <scope>NUCLEOTIDE SEQUENCE [LARGE SCALE GENOMIC DNA]</scope>
    <source>
        <strain evidence="1 2">CECT 3226</strain>
    </source>
</reference>
<evidence type="ECO:0000313" key="2">
    <source>
        <dbReference type="Proteomes" id="UP000568022"/>
    </source>
</evidence>
<comment type="caution">
    <text evidence="1">The sequence shown here is derived from an EMBL/GenBank/DDBJ whole genome shotgun (WGS) entry which is preliminary data.</text>
</comment>
<keyword evidence="2" id="KW-1185">Reference proteome</keyword>
<protein>
    <submittedName>
        <fullName evidence="1">Uncharacterized protein</fullName>
    </submittedName>
</protein>
<name>A0A7W8BUY0_9ACTN</name>
<sequence length="63" mass="6364">MVGVWAAGRHGRPMGSVARAVIVNGPRITGLAGNVIAELAAETGPLWAASGTGTLRDVPGDER</sequence>
<dbReference type="AlphaFoldDB" id="A0A7W8BUY0"/>